<accession>A0A0E9WBJ2</accession>
<name>A0A0E9WBJ2_ANGAN</name>
<evidence type="ECO:0000313" key="1">
    <source>
        <dbReference type="EMBL" id="JAH86935.1"/>
    </source>
</evidence>
<dbReference type="AlphaFoldDB" id="A0A0E9WBJ2"/>
<organism evidence="1">
    <name type="scientific">Anguilla anguilla</name>
    <name type="common">European freshwater eel</name>
    <name type="synonym">Muraena anguilla</name>
    <dbReference type="NCBI Taxonomy" id="7936"/>
    <lineage>
        <taxon>Eukaryota</taxon>
        <taxon>Metazoa</taxon>
        <taxon>Chordata</taxon>
        <taxon>Craniata</taxon>
        <taxon>Vertebrata</taxon>
        <taxon>Euteleostomi</taxon>
        <taxon>Actinopterygii</taxon>
        <taxon>Neopterygii</taxon>
        <taxon>Teleostei</taxon>
        <taxon>Anguilliformes</taxon>
        <taxon>Anguillidae</taxon>
        <taxon>Anguilla</taxon>
    </lineage>
</organism>
<proteinExistence type="predicted"/>
<reference evidence="1" key="2">
    <citation type="journal article" date="2015" name="Fish Shellfish Immunol.">
        <title>Early steps in the European eel (Anguilla anguilla)-Vibrio vulnificus interaction in the gills: Role of the RtxA13 toxin.</title>
        <authorList>
            <person name="Callol A."/>
            <person name="Pajuelo D."/>
            <person name="Ebbesson L."/>
            <person name="Teles M."/>
            <person name="MacKenzie S."/>
            <person name="Amaro C."/>
        </authorList>
    </citation>
    <scope>NUCLEOTIDE SEQUENCE</scope>
</reference>
<dbReference type="EMBL" id="GBXM01021642">
    <property type="protein sequence ID" value="JAH86935.1"/>
    <property type="molecule type" value="Transcribed_RNA"/>
</dbReference>
<sequence length="23" mass="2607">MKKGRVTGMCPACCITQMRYLLC</sequence>
<protein>
    <submittedName>
        <fullName evidence="1">Uncharacterized protein</fullName>
    </submittedName>
</protein>
<reference evidence="1" key="1">
    <citation type="submission" date="2014-11" db="EMBL/GenBank/DDBJ databases">
        <authorList>
            <person name="Amaro Gonzalez C."/>
        </authorList>
    </citation>
    <scope>NUCLEOTIDE SEQUENCE</scope>
</reference>